<evidence type="ECO:0000256" key="1">
    <source>
        <dbReference type="SAM" id="Phobius"/>
    </source>
</evidence>
<protein>
    <submittedName>
        <fullName evidence="4">FecR family protein</fullName>
    </submittedName>
</protein>
<dbReference type="PANTHER" id="PTHR30273">
    <property type="entry name" value="PERIPLASMIC SIGNAL SENSOR AND SIGMA FACTOR ACTIVATOR FECR-RELATED"/>
    <property type="match status" value="1"/>
</dbReference>
<keyword evidence="5" id="KW-1185">Reference proteome</keyword>
<feature type="transmembrane region" description="Helical" evidence="1">
    <location>
        <begin position="105"/>
        <end position="125"/>
    </location>
</feature>
<feature type="domain" description="FecR protein" evidence="2">
    <location>
        <begin position="138"/>
        <end position="230"/>
    </location>
</feature>
<dbReference type="InterPro" id="IPR032508">
    <property type="entry name" value="FecR_C"/>
</dbReference>
<accession>A0ABU5HX99</accession>
<dbReference type="InterPro" id="IPR012373">
    <property type="entry name" value="Ferrdict_sens_TM"/>
</dbReference>
<dbReference type="Gene3D" id="3.55.50.30">
    <property type="match status" value="1"/>
</dbReference>
<dbReference type="Proteomes" id="UP001292913">
    <property type="component" value="Unassembled WGS sequence"/>
</dbReference>
<dbReference type="InterPro" id="IPR006860">
    <property type="entry name" value="FecR"/>
</dbReference>
<dbReference type="RefSeq" id="WP_258980013.1">
    <property type="nucleotide sequence ID" value="NZ_JARZAK010000019.1"/>
</dbReference>
<name>A0ABU5HX99_9BACE</name>
<keyword evidence="1" id="KW-0472">Membrane</keyword>
<evidence type="ECO:0000313" key="4">
    <source>
        <dbReference type="EMBL" id="MDY7260182.1"/>
    </source>
</evidence>
<reference evidence="4 5" key="1">
    <citation type="submission" date="2023-04" db="EMBL/GenBank/DDBJ databases">
        <title>Bacteroides pacosi sp. nov., isolated from the fecal material of an alpaca.</title>
        <authorList>
            <person name="Miller S."/>
            <person name="Hendry M."/>
            <person name="King J."/>
            <person name="Sankaranarayanan K."/>
            <person name="Lawson P.A."/>
        </authorList>
    </citation>
    <scope>NUCLEOTIDE SEQUENCE [LARGE SCALE GENOMIC DNA]</scope>
    <source>
        <strain evidence="4 5">A2-P53</strain>
    </source>
</reference>
<gene>
    <name evidence="4" type="ORF">QHG74_20935</name>
</gene>
<dbReference type="EMBL" id="JARZAK010000019">
    <property type="protein sequence ID" value="MDY7260182.1"/>
    <property type="molecule type" value="Genomic_DNA"/>
</dbReference>
<dbReference type="Pfam" id="PF04773">
    <property type="entry name" value="FecR"/>
    <property type="match status" value="1"/>
</dbReference>
<organism evidence="4 5">
    <name type="scientific">Bacteroides vicugnae</name>
    <dbReference type="NCBI Taxonomy" id="3037989"/>
    <lineage>
        <taxon>Bacteria</taxon>
        <taxon>Pseudomonadati</taxon>
        <taxon>Bacteroidota</taxon>
        <taxon>Bacteroidia</taxon>
        <taxon>Bacteroidales</taxon>
        <taxon>Bacteroidaceae</taxon>
        <taxon>Bacteroides</taxon>
    </lineage>
</organism>
<dbReference type="PIRSF" id="PIRSF018266">
    <property type="entry name" value="FecR"/>
    <property type="match status" value="1"/>
</dbReference>
<keyword evidence="1" id="KW-1133">Transmembrane helix</keyword>
<dbReference type="Gene3D" id="2.60.120.1440">
    <property type="match status" value="1"/>
</dbReference>
<evidence type="ECO:0000259" key="2">
    <source>
        <dbReference type="Pfam" id="PF04773"/>
    </source>
</evidence>
<proteinExistence type="predicted"/>
<comment type="caution">
    <text evidence="4">The sequence shown here is derived from an EMBL/GenBank/DDBJ whole genome shotgun (WGS) entry which is preliminary data.</text>
</comment>
<dbReference type="Pfam" id="PF16344">
    <property type="entry name" value="FecR_C"/>
    <property type="match status" value="1"/>
</dbReference>
<evidence type="ECO:0000259" key="3">
    <source>
        <dbReference type="Pfam" id="PF16344"/>
    </source>
</evidence>
<dbReference type="PANTHER" id="PTHR30273:SF2">
    <property type="entry name" value="PROTEIN FECR"/>
    <property type="match status" value="1"/>
</dbReference>
<sequence>MDKTHYKELIEKYFEETITDIEIKELSDWIKNDRQLHDWWEQEFERSDSSMNPVLRDKLFARIKEETLGQEEGGEKEGIQRLEQIQEKDESLKNKKVRTLRIIPWKWVAAILLPVCVAFFTYYLLDSSLTAETPFIVKAAKGDKATIELPDGTNVVLNSASQLSYLNNFGEKVRRVQLNGEAYFKVAHDEKHPFVVQIGDLEVKVLGTSFNVSAYEDAKDVTVVLLEGKVGIYAQEISHIMKPGDKIEYNKTTHRITTTQVHPDDYIEWTKGNIYFEKESLENIMKTLSRIYDVEIRFDSGKLPKEYFTGTIPGGGIQNALNILMLTSPFYYEMDGSVIVLKEK</sequence>
<keyword evidence="1" id="KW-0812">Transmembrane</keyword>
<feature type="domain" description="Protein FecR C-terminal" evidence="3">
    <location>
        <begin position="274"/>
        <end position="340"/>
    </location>
</feature>
<evidence type="ECO:0000313" key="5">
    <source>
        <dbReference type="Proteomes" id="UP001292913"/>
    </source>
</evidence>